<evidence type="ECO:0000313" key="8">
    <source>
        <dbReference type="Proteomes" id="UP000244571"/>
    </source>
</evidence>
<accession>A0A2R4XGR9</accession>
<comment type="cofactor">
    <cofactor evidence="1">
        <name>Mg(2+)</name>
        <dbReference type="ChEBI" id="CHEBI:18420"/>
    </cofactor>
</comment>
<dbReference type="GO" id="GO:0000287">
    <property type="term" value="F:magnesium ion binding"/>
    <property type="evidence" value="ECO:0007669"/>
    <property type="project" value="TreeGrafter"/>
</dbReference>
<organism evidence="7 8">
    <name type="scientific">Orrella marina</name>
    <dbReference type="NCBI Taxonomy" id="2163011"/>
    <lineage>
        <taxon>Bacteria</taxon>
        <taxon>Pseudomonadati</taxon>
        <taxon>Pseudomonadota</taxon>
        <taxon>Betaproteobacteria</taxon>
        <taxon>Burkholderiales</taxon>
        <taxon>Alcaligenaceae</taxon>
        <taxon>Orrella</taxon>
    </lineage>
</organism>
<gene>
    <name evidence="7" type="ORF">DBV39_03340</name>
</gene>
<feature type="binding site" evidence="5">
    <location>
        <position position="135"/>
    </location>
    <ligand>
        <name>Mg(2+)</name>
        <dbReference type="ChEBI" id="CHEBI:18420"/>
    </ligand>
</feature>
<dbReference type="Gene3D" id="3.20.20.60">
    <property type="entry name" value="Phosphoenolpyruvate-binding domains"/>
    <property type="match status" value="1"/>
</dbReference>
<dbReference type="OrthoDB" id="348111at2"/>
<sequence length="301" mass="32836">MRSLLFVPADSDRKLAKSLQSGSDVLIFDLEDSVSLSRKPAGREELVKFLTSDTVRQLRQQQNRTQLYVRVNALDTGLTLQDLVAVMPCHPDGIVLPKSRGAQDVNRLAHYLDAYEAQQGPESAHHTRIIAIATETADSLAGLNTYREASDRLEALMWGAEDLSGDTGALTNKEDDGETWTPIFEYARTRCLLAASAAGVIAIDTVPTDIHNLDGLRRETQRAYRDGFSAKAAIHPGQVAIINQAMTPDQKTRDWAAKVVAAFEASTTVGVATLDGKMLDTPHLRLARKILAAGQFASQVQ</sequence>
<dbReference type="InterPro" id="IPR040442">
    <property type="entry name" value="Pyrv_kinase-like_dom_sf"/>
</dbReference>
<dbReference type="GO" id="GO:0006107">
    <property type="term" value="P:oxaloacetate metabolic process"/>
    <property type="evidence" value="ECO:0007669"/>
    <property type="project" value="TreeGrafter"/>
</dbReference>
<feature type="domain" description="HpcH/HpaI aldolase/citrate lyase" evidence="6">
    <location>
        <begin position="2"/>
        <end position="236"/>
    </location>
</feature>
<protein>
    <submittedName>
        <fullName evidence="7">CoA ester lyase</fullName>
    </submittedName>
</protein>
<keyword evidence="2 5" id="KW-0479">Metal-binding</keyword>
<dbReference type="GO" id="GO:0016829">
    <property type="term" value="F:lyase activity"/>
    <property type="evidence" value="ECO:0007669"/>
    <property type="project" value="UniProtKB-KW"/>
</dbReference>
<evidence type="ECO:0000256" key="3">
    <source>
        <dbReference type="ARBA" id="ARBA00022842"/>
    </source>
</evidence>
<keyword evidence="3 5" id="KW-0460">Magnesium</keyword>
<dbReference type="PANTHER" id="PTHR32308">
    <property type="entry name" value="LYASE BETA SUBUNIT, PUTATIVE (AFU_ORTHOLOGUE AFUA_4G13030)-RELATED"/>
    <property type="match status" value="1"/>
</dbReference>
<evidence type="ECO:0000256" key="4">
    <source>
        <dbReference type="PIRSR" id="PIRSR015582-1"/>
    </source>
</evidence>
<dbReference type="PANTHER" id="PTHR32308:SF0">
    <property type="entry name" value="HPCH_HPAI ALDOLASE_CITRATE LYASE DOMAIN-CONTAINING PROTEIN"/>
    <property type="match status" value="1"/>
</dbReference>
<dbReference type="PIRSF" id="PIRSF015582">
    <property type="entry name" value="Cit_lyase_B"/>
    <property type="match status" value="1"/>
</dbReference>
<proteinExistence type="predicted"/>
<keyword evidence="8" id="KW-1185">Reference proteome</keyword>
<dbReference type="InterPro" id="IPR015813">
    <property type="entry name" value="Pyrv/PenolPyrv_kinase-like_dom"/>
</dbReference>
<evidence type="ECO:0000256" key="2">
    <source>
        <dbReference type="ARBA" id="ARBA00022723"/>
    </source>
</evidence>
<reference evidence="7 8" key="1">
    <citation type="submission" date="2018-04" db="EMBL/GenBank/DDBJ databases">
        <title>Bordetella sp. HZ20 isolated from seawater.</title>
        <authorList>
            <person name="Sun C."/>
        </authorList>
    </citation>
    <scope>NUCLEOTIDE SEQUENCE [LARGE SCALE GENOMIC DNA]</scope>
    <source>
        <strain evidence="7 8">HZ20</strain>
    </source>
</reference>
<dbReference type="Proteomes" id="UP000244571">
    <property type="component" value="Chromosome"/>
</dbReference>
<dbReference type="InterPro" id="IPR011206">
    <property type="entry name" value="Citrate_lyase_beta/mcl1/mcl2"/>
</dbReference>
<keyword evidence="7" id="KW-0456">Lyase</keyword>
<evidence type="ECO:0000256" key="1">
    <source>
        <dbReference type="ARBA" id="ARBA00001946"/>
    </source>
</evidence>
<dbReference type="KEGG" id="boz:DBV39_03340"/>
<evidence type="ECO:0000256" key="5">
    <source>
        <dbReference type="PIRSR" id="PIRSR015582-2"/>
    </source>
</evidence>
<dbReference type="RefSeq" id="WP_108620349.1">
    <property type="nucleotide sequence ID" value="NZ_CP028901.1"/>
</dbReference>
<feature type="binding site" evidence="5">
    <location>
        <position position="162"/>
    </location>
    <ligand>
        <name>Mg(2+)</name>
        <dbReference type="ChEBI" id="CHEBI:18420"/>
    </ligand>
</feature>
<dbReference type="AlphaFoldDB" id="A0A2R4XGR9"/>
<feature type="binding site" evidence="4">
    <location>
        <position position="135"/>
    </location>
    <ligand>
        <name>substrate</name>
    </ligand>
</feature>
<name>A0A2R4XGR9_9BURK</name>
<dbReference type="EMBL" id="CP028901">
    <property type="protein sequence ID" value="AWB32909.1"/>
    <property type="molecule type" value="Genomic_DNA"/>
</dbReference>
<feature type="binding site" evidence="4">
    <location>
        <position position="70"/>
    </location>
    <ligand>
        <name>substrate</name>
    </ligand>
</feature>
<dbReference type="Pfam" id="PF03328">
    <property type="entry name" value="HpcH_HpaI"/>
    <property type="match status" value="1"/>
</dbReference>
<evidence type="ECO:0000259" key="6">
    <source>
        <dbReference type="Pfam" id="PF03328"/>
    </source>
</evidence>
<evidence type="ECO:0000313" key="7">
    <source>
        <dbReference type="EMBL" id="AWB32909.1"/>
    </source>
</evidence>
<dbReference type="SUPFAM" id="SSF51621">
    <property type="entry name" value="Phosphoenolpyruvate/pyruvate domain"/>
    <property type="match status" value="1"/>
</dbReference>
<dbReference type="InterPro" id="IPR005000">
    <property type="entry name" value="Aldolase/citrate-lyase_domain"/>
</dbReference>